<evidence type="ECO:0000256" key="2">
    <source>
        <dbReference type="ARBA" id="ARBA00022803"/>
    </source>
</evidence>
<name>A0A168PIT3_ABSGL</name>
<dbReference type="GO" id="GO:0042393">
    <property type="term" value="F:histone binding"/>
    <property type="evidence" value="ECO:0007669"/>
    <property type="project" value="TreeGrafter"/>
</dbReference>
<accession>A0A168PIT3</accession>
<gene>
    <name evidence="5" type="primary">ABSGL_08265.1 scaffold 9741</name>
</gene>
<keyword evidence="6" id="KW-1185">Reference proteome</keyword>
<evidence type="ECO:0000256" key="3">
    <source>
        <dbReference type="SAM" id="Coils"/>
    </source>
</evidence>
<dbReference type="OMA" id="IAECHYK"/>
<dbReference type="GO" id="GO:0006335">
    <property type="term" value="P:DNA replication-dependent chromatin assembly"/>
    <property type="evidence" value="ECO:0007669"/>
    <property type="project" value="TreeGrafter"/>
</dbReference>
<feature type="region of interest" description="Disordered" evidence="4">
    <location>
        <begin position="355"/>
        <end position="374"/>
    </location>
</feature>
<dbReference type="OrthoDB" id="5587616at2759"/>
<feature type="region of interest" description="Disordered" evidence="4">
    <location>
        <begin position="113"/>
        <end position="137"/>
    </location>
</feature>
<reference evidence="5" key="1">
    <citation type="submission" date="2016-04" db="EMBL/GenBank/DDBJ databases">
        <authorList>
            <person name="Evans L.H."/>
            <person name="Alamgir A."/>
            <person name="Owens N."/>
            <person name="Weber N.D."/>
            <person name="Virtaneva K."/>
            <person name="Barbian K."/>
            <person name="Babar A."/>
            <person name="Rosenke K."/>
        </authorList>
    </citation>
    <scope>NUCLEOTIDE SEQUENCE [LARGE SCALE GENOMIC DNA]</scope>
    <source>
        <strain evidence="5">CBS 101.48</strain>
    </source>
</reference>
<sequence>MTAEGTTTAIATLLDEGNMAFSKEDYESSTIKFGEACQQLDALNGELNPLNGDAYLLYGRALLEYAIQRNSVLGQSAKASAEEVETQQVEAVAPSGENANPRFQFDEQPIFEQAPAPKDDEEEDGESDDEEDQSDDFETAWDVLDVARVIFDKGDDDASKMKLADTLLCLCDVSLETGKSPHMEFNASLIRFPDHLEKFNEALPDFKKAIEIKRSLLKSDDRQLAEAHYKYALALELSSEPAQLALDELQKAQTVLKERMATLSAGTQSDEKGKGKSTVVDASQKEINEIQELVSELDEKITELSTRTESEREAEEALKNLFGGLAGASSATSNLDLASSTQINDLSNLIKRKAKEVVDSKTSDDSSDPKKPRN</sequence>
<dbReference type="GO" id="GO:0005654">
    <property type="term" value="C:nucleoplasm"/>
    <property type="evidence" value="ECO:0007669"/>
    <property type="project" value="TreeGrafter"/>
</dbReference>
<dbReference type="InterPro" id="IPR051730">
    <property type="entry name" value="NASP-like"/>
</dbReference>
<evidence type="ECO:0008006" key="7">
    <source>
        <dbReference type="Google" id="ProtNLM"/>
    </source>
</evidence>
<dbReference type="InterPro" id="IPR011990">
    <property type="entry name" value="TPR-like_helical_dom_sf"/>
</dbReference>
<evidence type="ECO:0000256" key="1">
    <source>
        <dbReference type="ARBA" id="ARBA00022737"/>
    </source>
</evidence>
<evidence type="ECO:0000313" key="6">
    <source>
        <dbReference type="Proteomes" id="UP000078561"/>
    </source>
</evidence>
<evidence type="ECO:0000313" key="5">
    <source>
        <dbReference type="EMBL" id="SAM02472.1"/>
    </source>
</evidence>
<dbReference type="Gene3D" id="1.25.40.10">
    <property type="entry name" value="Tetratricopeptide repeat domain"/>
    <property type="match status" value="1"/>
</dbReference>
<dbReference type="PANTHER" id="PTHR15081:SF1">
    <property type="entry name" value="NUCLEAR AUTOANTIGENIC SPERM PROTEIN"/>
    <property type="match status" value="1"/>
</dbReference>
<feature type="compositionally biased region" description="Acidic residues" evidence="4">
    <location>
        <begin position="119"/>
        <end position="137"/>
    </location>
</feature>
<protein>
    <recommendedName>
        <fullName evidence="7">Tetratricopeptide SHNi-TPR domain-containing protein</fullName>
    </recommendedName>
</protein>
<dbReference type="FunCoup" id="A0A168PIT3">
    <property type="interactions" value="38"/>
</dbReference>
<dbReference type="SUPFAM" id="SSF48452">
    <property type="entry name" value="TPR-like"/>
    <property type="match status" value="1"/>
</dbReference>
<keyword evidence="1" id="KW-0677">Repeat</keyword>
<organism evidence="5">
    <name type="scientific">Absidia glauca</name>
    <name type="common">Pin mould</name>
    <dbReference type="NCBI Taxonomy" id="4829"/>
    <lineage>
        <taxon>Eukaryota</taxon>
        <taxon>Fungi</taxon>
        <taxon>Fungi incertae sedis</taxon>
        <taxon>Mucoromycota</taxon>
        <taxon>Mucoromycotina</taxon>
        <taxon>Mucoromycetes</taxon>
        <taxon>Mucorales</taxon>
        <taxon>Cunninghamellaceae</taxon>
        <taxon>Absidia</taxon>
    </lineage>
</organism>
<keyword evidence="3" id="KW-0175">Coiled coil</keyword>
<dbReference type="EMBL" id="LT553855">
    <property type="protein sequence ID" value="SAM02472.1"/>
    <property type="molecule type" value="Genomic_DNA"/>
</dbReference>
<dbReference type="AlphaFoldDB" id="A0A168PIT3"/>
<keyword evidence="2" id="KW-0802">TPR repeat</keyword>
<feature type="coiled-coil region" evidence="3">
    <location>
        <begin position="280"/>
        <end position="307"/>
    </location>
</feature>
<dbReference type="GO" id="GO:0034080">
    <property type="term" value="P:CENP-A containing chromatin assembly"/>
    <property type="evidence" value="ECO:0007669"/>
    <property type="project" value="TreeGrafter"/>
</dbReference>
<dbReference type="STRING" id="4829.A0A168PIT3"/>
<evidence type="ECO:0000256" key="4">
    <source>
        <dbReference type="SAM" id="MobiDB-lite"/>
    </source>
</evidence>
<dbReference type="InParanoid" id="A0A168PIT3"/>
<proteinExistence type="predicted"/>
<dbReference type="Proteomes" id="UP000078561">
    <property type="component" value="Unassembled WGS sequence"/>
</dbReference>
<dbReference type="PANTHER" id="PTHR15081">
    <property type="entry name" value="NUCLEAR AUTOANTIGENIC SPERM PROTEIN NASP -RELATED"/>
    <property type="match status" value="1"/>
</dbReference>